<organism evidence="1 2">
    <name type="scientific">Pyrobaculum oguniense (strain DSM 13380 / JCM 10595 / TE7)</name>
    <dbReference type="NCBI Taxonomy" id="698757"/>
    <lineage>
        <taxon>Archaea</taxon>
        <taxon>Thermoproteota</taxon>
        <taxon>Thermoprotei</taxon>
        <taxon>Thermoproteales</taxon>
        <taxon>Thermoproteaceae</taxon>
        <taxon>Pyrobaculum</taxon>
    </lineage>
</organism>
<dbReference type="Proteomes" id="UP000009062">
    <property type="component" value="Chromosome"/>
</dbReference>
<evidence type="ECO:0008006" key="3">
    <source>
        <dbReference type="Google" id="ProtNLM"/>
    </source>
</evidence>
<protein>
    <recommendedName>
        <fullName evidence="3">DUF3194 domain-containing protein</fullName>
    </recommendedName>
</protein>
<name>H6Q6A4_PYROT</name>
<reference evidence="1 2" key="1">
    <citation type="journal article" date="2012" name="Stand. Genomic Sci.">
        <title>Complete genome sequence of Pyrobaculum oguniense.</title>
        <authorList>
            <person name="Bernick D.L."/>
            <person name="Karplus K."/>
            <person name="Lui L.M."/>
            <person name="Coker J.K."/>
            <person name="Murphy J.N."/>
            <person name="Chan P.P."/>
            <person name="Cozen A.E."/>
            <person name="Lowe T.M."/>
        </authorList>
    </citation>
    <scope>NUCLEOTIDE SEQUENCE [LARGE SCALE GENOMIC DNA]</scope>
    <source>
        <strain evidence="1 2">TE7</strain>
    </source>
</reference>
<dbReference type="eggNOG" id="arCOG05568">
    <property type="taxonomic scope" value="Archaea"/>
</dbReference>
<proteinExistence type="predicted"/>
<dbReference type="STRING" id="698757.Pogu_0180"/>
<sequence length="111" mass="12438">MRLTRSLHGLREGRRLREGDSLDEAEYISSQVVKYLEKKLGETAKHILVTVTYTEDGVEVEVDVDASVLVDDAYLQKVVDEAAELGVCLADLIKEKGWPLAENDSEVCWKS</sequence>
<dbReference type="HOGENOM" id="CLU_2420168_0_0_2"/>
<evidence type="ECO:0000313" key="2">
    <source>
        <dbReference type="Proteomes" id="UP000009062"/>
    </source>
</evidence>
<accession>H6Q6A4</accession>
<dbReference type="EMBL" id="CP003316">
    <property type="protein sequence ID" value="AFA38207.1"/>
    <property type="molecule type" value="Genomic_DNA"/>
</dbReference>
<keyword evidence="2" id="KW-1185">Reference proteome</keyword>
<dbReference type="AlphaFoldDB" id="H6Q6A4"/>
<gene>
    <name evidence="1" type="ordered locus">Pogu_0180</name>
</gene>
<evidence type="ECO:0000313" key="1">
    <source>
        <dbReference type="EMBL" id="AFA38207.1"/>
    </source>
</evidence>
<dbReference type="KEGG" id="pog:Pogu_0180"/>